<accession>A0A8T2TYK1</accession>
<dbReference type="SUPFAM" id="SSF46565">
    <property type="entry name" value="Chaperone J-domain"/>
    <property type="match status" value="1"/>
</dbReference>
<evidence type="ECO:0000313" key="2">
    <source>
        <dbReference type="Proteomes" id="UP000825935"/>
    </source>
</evidence>
<dbReference type="InterPro" id="IPR036869">
    <property type="entry name" value="J_dom_sf"/>
</dbReference>
<protein>
    <submittedName>
        <fullName evidence="1">Uncharacterized protein</fullName>
    </submittedName>
</protein>
<sequence length="671" mass="75047">MFHSLSEIASHLHVQKIYNVAPFLYVCAFVANFVCPICCDDTWQLAEKSIRQARQLMLSQDPADIHAALRLLDSTLKALPQCEKAIELKARALLCLRRFRDIIILLQESVPSLKSDSLSAKVSSEETVKLLPANSNGRRIRRIPAFQCLLSMYPQRPLQTRYNTKAERDLWKYVVLGQACCHLGMMEDAMILLLNGKKEALAARRKQSTRLEDDSFLLDNVHTASDSEVVSHLLSNIKLLLRRRTAALAALDAGLYTEAARHFSKILDGKRGTPQGFVAECYMLRAVAHQAANKVVDALADCNRCLCLNPTCAEALSTRASLYEMIGCFSDSLEDLGNLKSLYEMVLASNGQLVHIQHSTASDLQGCIEFINDRIASVVERMNGQCMLDHHRVLGLSRSCSRAEVERAYLLLSMKHRPEKSAHFIDRCEFVDERDMEAVKAEARAQGLKLFKMFQKAYTYIVTVMLDEEMKGMRHLPEGIGMNMESSKDGPMSWYGMQMSQADEVKTQSFCIVSTKIEQQVQSQQLPTTFLEVGHQIQTQHVFSGKAEHQVQQYPHSVCADGGHQQYTTNVQCVVSDDHWLNCKENCPAEILGPGGFSSCSYVDDQQDADRLSDLETYGDAGQLMDTSPLAQISTCREVVNMSTLHSQGLPSEAWIGLSDWGHSIHALSVT</sequence>
<dbReference type="SUPFAM" id="SSF48452">
    <property type="entry name" value="TPR-like"/>
    <property type="match status" value="1"/>
</dbReference>
<dbReference type="Gene3D" id="1.10.287.110">
    <property type="entry name" value="DnaJ domain"/>
    <property type="match status" value="1"/>
</dbReference>
<dbReference type="OMA" id="FVDRCEL"/>
<dbReference type="EMBL" id="CM035415">
    <property type="protein sequence ID" value="KAH7426444.1"/>
    <property type="molecule type" value="Genomic_DNA"/>
</dbReference>
<dbReference type="InterPro" id="IPR011990">
    <property type="entry name" value="TPR-like_helical_dom_sf"/>
</dbReference>
<dbReference type="CDD" id="cd06257">
    <property type="entry name" value="DnaJ"/>
    <property type="match status" value="1"/>
</dbReference>
<comment type="caution">
    <text evidence="1">The sequence shown here is derived from an EMBL/GenBank/DDBJ whole genome shotgun (WGS) entry which is preliminary data.</text>
</comment>
<dbReference type="AlphaFoldDB" id="A0A8T2TYK1"/>
<gene>
    <name evidence="1" type="ORF">KP509_10G002100</name>
</gene>
<organism evidence="1 2">
    <name type="scientific">Ceratopteris richardii</name>
    <name type="common">Triangle waterfern</name>
    <dbReference type="NCBI Taxonomy" id="49495"/>
    <lineage>
        <taxon>Eukaryota</taxon>
        <taxon>Viridiplantae</taxon>
        <taxon>Streptophyta</taxon>
        <taxon>Embryophyta</taxon>
        <taxon>Tracheophyta</taxon>
        <taxon>Polypodiopsida</taxon>
        <taxon>Polypodiidae</taxon>
        <taxon>Polypodiales</taxon>
        <taxon>Pteridineae</taxon>
        <taxon>Pteridaceae</taxon>
        <taxon>Parkerioideae</taxon>
        <taxon>Ceratopteris</taxon>
    </lineage>
</organism>
<evidence type="ECO:0000313" key="1">
    <source>
        <dbReference type="EMBL" id="KAH7426444.1"/>
    </source>
</evidence>
<name>A0A8T2TYK1_CERRI</name>
<dbReference type="InterPro" id="IPR001623">
    <property type="entry name" value="DnaJ_domain"/>
</dbReference>
<keyword evidence="2" id="KW-1185">Reference proteome</keyword>
<reference evidence="1" key="1">
    <citation type="submission" date="2021-08" db="EMBL/GenBank/DDBJ databases">
        <title>WGS assembly of Ceratopteris richardii.</title>
        <authorList>
            <person name="Marchant D.B."/>
            <person name="Chen G."/>
            <person name="Jenkins J."/>
            <person name="Shu S."/>
            <person name="Leebens-Mack J."/>
            <person name="Grimwood J."/>
            <person name="Schmutz J."/>
            <person name="Soltis P."/>
            <person name="Soltis D."/>
            <person name="Chen Z.-H."/>
        </authorList>
    </citation>
    <scope>NUCLEOTIDE SEQUENCE</scope>
    <source>
        <strain evidence="1">Whitten #5841</strain>
        <tissue evidence="1">Leaf</tissue>
    </source>
</reference>
<dbReference type="Proteomes" id="UP000825935">
    <property type="component" value="Chromosome 10"/>
</dbReference>
<dbReference type="Gene3D" id="1.25.40.10">
    <property type="entry name" value="Tetratricopeptide repeat domain"/>
    <property type="match status" value="1"/>
</dbReference>
<proteinExistence type="predicted"/>
<dbReference type="PANTHER" id="PTHR46816:SF2">
    <property type="entry name" value="J DOMAIN-CONTAINING PROTEIN"/>
    <property type="match status" value="1"/>
</dbReference>
<dbReference type="PANTHER" id="PTHR46816">
    <property type="entry name" value="OS01G0273500 PROTEIN"/>
    <property type="match status" value="1"/>
</dbReference>
<dbReference type="OrthoDB" id="1900869at2759"/>